<dbReference type="InterPro" id="IPR006977">
    <property type="entry name" value="Yip1_dom"/>
</dbReference>
<comment type="subcellular location">
    <subcellularLocation>
        <location evidence="1">Membrane</location>
        <topology evidence="1">Multi-pass membrane protein</topology>
    </subcellularLocation>
</comment>
<feature type="transmembrane region" description="Helical" evidence="5">
    <location>
        <begin position="33"/>
        <end position="54"/>
    </location>
</feature>
<evidence type="ECO:0000259" key="6">
    <source>
        <dbReference type="Pfam" id="PF04893"/>
    </source>
</evidence>
<keyword evidence="8" id="KW-1185">Reference proteome</keyword>
<evidence type="ECO:0000256" key="3">
    <source>
        <dbReference type="ARBA" id="ARBA00022989"/>
    </source>
</evidence>
<sequence>MKTKLELNPWLSIWVKPRQTMQALINYDVNHRFIVLCAIFGFQYMLQVAQFLSLGRDLNLFVILLIALILCVPVGYILFNITSAFTFWVGKLIKGKASFKQVRAASCWTSVPSIVTILIWVILMFAHGGNLFIVGYEQQEMTAGSIGVNIGASILNIVLGTWMLVIYLHALGEVQKFSAWMALLNLFLSGLALFIVLFVIGWGISAVTHMA</sequence>
<keyword evidence="4 5" id="KW-0472">Membrane</keyword>
<evidence type="ECO:0000313" key="7">
    <source>
        <dbReference type="EMBL" id="CCB89017.1"/>
    </source>
</evidence>
<gene>
    <name evidence="7" type="ordered locus">SNE_A11400</name>
</gene>
<evidence type="ECO:0000256" key="1">
    <source>
        <dbReference type="ARBA" id="ARBA00004141"/>
    </source>
</evidence>
<protein>
    <recommendedName>
        <fullName evidence="6">Yip1 domain-containing protein</fullName>
    </recommendedName>
</protein>
<evidence type="ECO:0000313" key="8">
    <source>
        <dbReference type="Proteomes" id="UP000000496"/>
    </source>
</evidence>
<dbReference type="GO" id="GO:0016020">
    <property type="term" value="C:membrane"/>
    <property type="evidence" value="ECO:0007669"/>
    <property type="project" value="UniProtKB-SubCell"/>
</dbReference>
<dbReference type="Proteomes" id="UP000000496">
    <property type="component" value="Chromosome gsn.131"/>
</dbReference>
<proteinExistence type="predicted"/>
<keyword evidence="2 5" id="KW-0812">Transmembrane</keyword>
<accession>F8L894</accession>
<dbReference type="KEGG" id="sng:SNE_A11400"/>
<reference key="1">
    <citation type="journal article" date="2011" name="Mol. Biol. Evol.">
        <title>Unity in variety -- the pan-genome of the Chlamydiae.</title>
        <authorList>
            <person name="Collingro A."/>
            <person name="Tischler P."/>
            <person name="Weinmaier T."/>
            <person name="Penz T."/>
            <person name="Heinz E."/>
            <person name="Brunham R.C."/>
            <person name="Read T.D."/>
            <person name="Bavoil P.M."/>
            <person name="Sachse K."/>
            <person name="Kahane S."/>
            <person name="Friedman M.G."/>
            <person name="Rattei T."/>
            <person name="Myers G.S.A."/>
            <person name="Horn M."/>
        </authorList>
    </citation>
    <scope>NUCLEOTIDE SEQUENCE</scope>
    <source>
        <strain>Z</strain>
    </source>
</reference>
<keyword evidence="3 5" id="KW-1133">Transmembrane helix</keyword>
<reference evidence="7 8" key="2">
    <citation type="journal article" date="2011" name="Mol. Biol. Evol.">
        <title>Unity in variety--the pan-genome of the Chlamydiae.</title>
        <authorList>
            <person name="Collingro A."/>
            <person name="Tischler P."/>
            <person name="Weinmaier T."/>
            <person name="Penz T."/>
            <person name="Heinz E."/>
            <person name="Brunham R.C."/>
            <person name="Read T.D."/>
            <person name="Bavoil P.M."/>
            <person name="Sachse K."/>
            <person name="Kahane S."/>
            <person name="Friedman M.G."/>
            <person name="Rattei T."/>
            <person name="Myers G.S."/>
            <person name="Horn M."/>
        </authorList>
    </citation>
    <scope>NUCLEOTIDE SEQUENCE [LARGE SCALE GENOMIC DNA]</scope>
    <source>
        <strain evidence="8">ATCC VR-1471 / Z</strain>
    </source>
</reference>
<dbReference type="Pfam" id="PF04893">
    <property type="entry name" value="Yip1"/>
    <property type="match status" value="1"/>
</dbReference>
<feature type="domain" description="Yip1" evidence="6">
    <location>
        <begin position="12"/>
        <end position="200"/>
    </location>
</feature>
<name>F8L894_SIMNZ</name>
<dbReference type="eggNOG" id="ENOG5032WHG">
    <property type="taxonomic scope" value="Bacteria"/>
</dbReference>
<feature type="transmembrane region" description="Helical" evidence="5">
    <location>
        <begin position="180"/>
        <end position="204"/>
    </location>
</feature>
<organism evidence="7 8">
    <name type="scientific">Simkania negevensis (strain ATCC VR-1471 / DSM 27360 / Z)</name>
    <dbReference type="NCBI Taxonomy" id="331113"/>
    <lineage>
        <taxon>Bacteria</taxon>
        <taxon>Pseudomonadati</taxon>
        <taxon>Chlamydiota</taxon>
        <taxon>Chlamydiia</taxon>
        <taxon>Parachlamydiales</taxon>
        <taxon>Simkaniaceae</taxon>
        <taxon>Simkania</taxon>
    </lineage>
</organism>
<dbReference type="RefSeq" id="WP_013943484.1">
    <property type="nucleotide sequence ID" value="NC_015713.1"/>
</dbReference>
<dbReference type="OrthoDB" id="2987623at2"/>
<dbReference type="EMBL" id="FR872582">
    <property type="protein sequence ID" value="CCB89017.1"/>
    <property type="molecule type" value="Genomic_DNA"/>
</dbReference>
<feature type="transmembrane region" description="Helical" evidence="5">
    <location>
        <begin position="146"/>
        <end position="168"/>
    </location>
</feature>
<dbReference type="AlphaFoldDB" id="F8L894"/>
<evidence type="ECO:0000256" key="2">
    <source>
        <dbReference type="ARBA" id="ARBA00022692"/>
    </source>
</evidence>
<feature type="transmembrane region" description="Helical" evidence="5">
    <location>
        <begin position="102"/>
        <end position="126"/>
    </location>
</feature>
<evidence type="ECO:0000256" key="5">
    <source>
        <dbReference type="SAM" id="Phobius"/>
    </source>
</evidence>
<feature type="transmembrane region" description="Helical" evidence="5">
    <location>
        <begin position="60"/>
        <end position="90"/>
    </location>
</feature>
<evidence type="ECO:0000256" key="4">
    <source>
        <dbReference type="ARBA" id="ARBA00023136"/>
    </source>
</evidence>
<dbReference type="HOGENOM" id="CLU_109313_0_0_0"/>
<dbReference type="STRING" id="331113.SNE_A11400"/>